<gene>
    <name evidence="1" type="ORF">C2L97_17095</name>
</gene>
<dbReference type="RefSeq" id="WP_014618463.1">
    <property type="nucleotide sequence ID" value="NZ_CDLZ01000001.1"/>
</dbReference>
<dbReference type="Pfam" id="PF24806">
    <property type="entry name" value="DUF7706"/>
    <property type="match status" value="1"/>
</dbReference>
<geneLocation type="plasmid" evidence="1">
    <name>unnamed</name>
</geneLocation>
<keyword evidence="1" id="KW-0614">Plasmid</keyword>
<reference evidence="1" key="1">
    <citation type="submission" date="2018-01" db="EMBL/GenBank/DDBJ databases">
        <title>Complete Genome Sequence of three strains from Ralstonia solanacearum ecotype Moko sequevar IIA-53 from Brazil.</title>
        <authorList>
            <person name="Silva J.R."/>
            <person name="Albuquerque G.M.R."/>
            <person name="Pais A.K.L."/>
            <person name="Silva A.M.F."/>
            <person name="Boiteux M.E.N.F."/>
            <person name="Souza E.B."/>
            <person name="Mariano R.L.R."/>
        </authorList>
    </citation>
    <scope>NUCLEOTIDE SEQUENCE [LARGE SCALE GENOMIC DNA]</scope>
    <source>
        <strain evidence="1">SFC</strain>
        <plasmid evidence="1">unnamed</plasmid>
    </source>
</reference>
<proteinExistence type="predicted"/>
<evidence type="ECO:0000313" key="1">
    <source>
        <dbReference type="EMBL" id="AYB57775.1"/>
    </source>
</evidence>
<sequence>MEPTPVALALELPPDEAWALAQFVKRAGYSDYRALAASDAEAWAMQAAAERLRQALADQGCAPR</sequence>
<organism evidence="1">
    <name type="scientific">Ralstonia solanacearum</name>
    <name type="common">Pseudomonas solanacearum</name>
    <dbReference type="NCBI Taxonomy" id="305"/>
    <lineage>
        <taxon>Bacteria</taxon>
        <taxon>Pseudomonadati</taxon>
        <taxon>Pseudomonadota</taxon>
        <taxon>Betaproteobacteria</taxon>
        <taxon>Burkholderiales</taxon>
        <taxon>Burkholderiaceae</taxon>
        <taxon>Ralstonia</taxon>
        <taxon>Ralstonia solanacearum species complex</taxon>
    </lineage>
</organism>
<dbReference type="AlphaFoldDB" id="A0A5H2Q3J9"/>
<dbReference type="EMBL" id="CP026093">
    <property type="protein sequence ID" value="AYB57775.1"/>
    <property type="molecule type" value="Genomic_DNA"/>
</dbReference>
<protein>
    <submittedName>
        <fullName evidence="1">Uncharacterized protein</fullName>
    </submittedName>
</protein>
<accession>A0A5H2Q3J9</accession>
<dbReference type="InterPro" id="IPR056123">
    <property type="entry name" value="DUF7706"/>
</dbReference>
<name>A0A5H2Q3J9_RALSL</name>